<accession>A0A150XZK1</accession>
<keyword evidence="3" id="KW-1015">Disulfide bond</keyword>
<proteinExistence type="predicted"/>
<feature type="domain" description="Thioredoxin" evidence="5">
    <location>
        <begin position="281"/>
        <end position="431"/>
    </location>
</feature>
<evidence type="ECO:0000256" key="1">
    <source>
        <dbReference type="ARBA" id="ARBA00004196"/>
    </source>
</evidence>
<keyword evidence="2" id="KW-0201">Cytochrome c-type biogenesis</keyword>
<dbReference type="RefSeq" id="WP_062300888.1">
    <property type="nucleotide sequence ID" value="NZ_LRPB01000023.1"/>
</dbReference>
<dbReference type="InterPro" id="IPR036249">
    <property type="entry name" value="Thioredoxin-like_sf"/>
</dbReference>
<dbReference type="Gene3D" id="3.40.30.10">
    <property type="entry name" value="Glutaredoxin"/>
    <property type="match status" value="1"/>
</dbReference>
<keyword evidence="4" id="KW-0676">Redox-active center</keyword>
<organism evidence="6 7">
    <name type="scientific">Roseivirga seohaensis</name>
    <dbReference type="NCBI Taxonomy" id="1914963"/>
    <lineage>
        <taxon>Bacteria</taxon>
        <taxon>Pseudomonadati</taxon>
        <taxon>Bacteroidota</taxon>
        <taxon>Cytophagia</taxon>
        <taxon>Cytophagales</taxon>
        <taxon>Roseivirgaceae</taxon>
        <taxon>Roseivirga</taxon>
    </lineage>
</organism>
<dbReference type="PANTHER" id="PTHR42852">
    <property type="entry name" value="THIOL:DISULFIDE INTERCHANGE PROTEIN DSBE"/>
    <property type="match status" value="1"/>
</dbReference>
<dbReference type="EMBL" id="LRPB01000023">
    <property type="protein sequence ID" value="KYG84084.1"/>
    <property type="molecule type" value="Genomic_DNA"/>
</dbReference>
<dbReference type="SUPFAM" id="SSF52833">
    <property type="entry name" value="Thioredoxin-like"/>
    <property type="match status" value="1"/>
</dbReference>
<evidence type="ECO:0000256" key="3">
    <source>
        <dbReference type="ARBA" id="ARBA00023157"/>
    </source>
</evidence>
<dbReference type="STRING" id="1914963.AWW67_02940"/>
<evidence type="ECO:0000256" key="2">
    <source>
        <dbReference type="ARBA" id="ARBA00022748"/>
    </source>
</evidence>
<evidence type="ECO:0000259" key="5">
    <source>
        <dbReference type="PROSITE" id="PS51352"/>
    </source>
</evidence>
<dbReference type="InterPro" id="IPR013766">
    <property type="entry name" value="Thioredoxin_domain"/>
</dbReference>
<gene>
    <name evidence="6" type="ORF">AWW67_02940</name>
</gene>
<dbReference type="InterPro" id="IPR012336">
    <property type="entry name" value="Thioredoxin-like_fold"/>
</dbReference>
<evidence type="ECO:0000313" key="7">
    <source>
        <dbReference type="Proteomes" id="UP000075663"/>
    </source>
</evidence>
<comment type="caution">
    <text evidence="6">The sequence shown here is derived from an EMBL/GenBank/DDBJ whole genome shotgun (WGS) entry which is preliminary data.</text>
</comment>
<dbReference type="GO" id="GO:0017004">
    <property type="term" value="P:cytochrome complex assembly"/>
    <property type="evidence" value="ECO:0007669"/>
    <property type="project" value="UniProtKB-KW"/>
</dbReference>
<comment type="subcellular location">
    <subcellularLocation>
        <location evidence="1">Cell envelope</location>
    </subcellularLocation>
</comment>
<dbReference type="InterPro" id="IPR050553">
    <property type="entry name" value="Thioredoxin_ResA/DsbE_sf"/>
</dbReference>
<dbReference type="AlphaFoldDB" id="A0A150XZK1"/>
<sequence length="431" mass="50276">MEKEIRFDSADNGNIKSITPLDKALSIQASYNRKSQNLSLFGSQRLNILPDSISFYFQPNDQSFDYIAYRDSALFSNTISSESYFYDFLNFKNSDQNKIQPQNEGEELDKDILNLKEKALIEISKEAYLLDSLLREQKLTVKAYYYYTWLNELDKFKILLNANDIANENPMPLDSFFRSTIYDEDSIQLIYHAFEYRELMTTIYTKHFAPSQPIYTKEDLDHVLSPILTNQSIPAMEKTMISRIALLENLPKLSVEGETIMVEQYSQNHNDTVFRAYYNSSKINPKTLDLSSRLIDSDQKEIGLEELIKVNRGKVIYLDFWATWCLPCYQQFPYIESLIAKYHPSEFMYIHISVDDDYEKWLSVIQKYGIKENSYIIKQGISTKLFEQLNLNSIPRYLLLDSKGEIVHLNAPRPSSTQVENLIVREIQGNS</sequence>
<evidence type="ECO:0000256" key="4">
    <source>
        <dbReference type="ARBA" id="ARBA00023284"/>
    </source>
</evidence>
<dbReference type="Proteomes" id="UP000075663">
    <property type="component" value="Unassembled WGS sequence"/>
</dbReference>
<dbReference type="CDD" id="cd02966">
    <property type="entry name" value="TlpA_like_family"/>
    <property type="match status" value="1"/>
</dbReference>
<dbReference type="PANTHER" id="PTHR42852:SF6">
    <property type="entry name" value="THIOL:DISULFIDE INTERCHANGE PROTEIN DSBE"/>
    <property type="match status" value="1"/>
</dbReference>
<protein>
    <recommendedName>
        <fullName evidence="5">Thioredoxin domain-containing protein</fullName>
    </recommendedName>
</protein>
<evidence type="ECO:0000313" key="6">
    <source>
        <dbReference type="EMBL" id="KYG84084.1"/>
    </source>
</evidence>
<dbReference type="GO" id="GO:0030313">
    <property type="term" value="C:cell envelope"/>
    <property type="evidence" value="ECO:0007669"/>
    <property type="project" value="UniProtKB-SubCell"/>
</dbReference>
<dbReference type="Pfam" id="PF13905">
    <property type="entry name" value="Thioredoxin_8"/>
    <property type="match status" value="1"/>
</dbReference>
<dbReference type="PROSITE" id="PS51352">
    <property type="entry name" value="THIOREDOXIN_2"/>
    <property type="match status" value="1"/>
</dbReference>
<name>A0A150XZK1_9BACT</name>
<reference evidence="6 7" key="1">
    <citation type="submission" date="2016-01" db="EMBL/GenBank/DDBJ databases">
        <title>Genome sequencing of Roseivirga seohaensis SW-152.</title>
        <authorList>
            <person name="Selvaratnam C."/>
            <person name="Thevarajoo S."/>
            <person name="Goh K.M."/>
            <person name="Ee R."/>
            <person name="Chan K.-G."/>
            <person name="Chong C.S."/>
        </authorList>
    </citation>
    <scope>NUCLEOTIDE SEQUENCE [LARGE SCALE GENOMIC DNA]</scope>
    <source>
        <strain evidence="6 7">SW-152</strain>
    </source>
</reference>